<organism evidence="1 2">
    <name type="scientific">Selenomonas sputigena (strain ATCC 35185 / DSM 20758 / CCUG 44933 / VPI D19B-28)</name>
    <dbReference type="NCBI Taxonomy" id="546271"/>
    <lineage>
        <taxon>Bacteria</taxon>
        <taxon>Bacillati</taxon>
        <taxon>Bacillota</taxon>
        <taxon>Negativicutes</taxon>
        <taxon>Selenomonadales</taxon>
        <taxon>Selenomonadaceae</taxon>
        <taxon>Selenomonas</taxon>
    </lineage>
</organism>
<dbReference type="EMBL" id="ACKP02000044">
    <property type="protein sequence ID" value="EEX76788.1"/>
    <property type="molecule type" value="Genomic_DNA"/>
</dbReference>
<gene>
    <name evidence="1" type="ORF">SELSPUOL_01895</name>
</gene>
<name>C9LWP0_SELS3</name>
<proteinExistence type="predicted"/>
<comment type="caution">
    <text evidence="1">The sequence shown here is derived from an EMBL/GenBank/DDBJ whole genome shotgun (WGS) entry which is preliminary data.</text>
</comment>
<dbReference type="AlphaFoldDB" id="C9LWP0"/>
<evidence type="ECO:0000313" key="1">
    <source>
        <dbReference type="EMBL" id="EEX76788.1"/>
    </source>
</evidence>
<reference evidence="1 2" key="1">
    <citation type="submission" date="2009-09" db="EMBL/GenBank/DDBJ databases">
        <authorList>
            <person name="Weinstock G."/>
            <person name="Sodergren E."/>
            <person name="Clifton S."/>
            <person name="Fulton L."/>
            <person name="Fulton B."/>
            <person name="Courtney L."/>
            <person name="Fronick C."/>
            <person name="Harrison M."/>
            <person name="Strong C."/>
            <person name="Farmer C."/>
            <person name="Delahaunty K."/>
            <person name="Markovic C."/>
            <person name="Hall O."/>
            <person name="Minx P."/>
            <person name="Tomlinson C."/>
            <person name="Mitreva M."/>
            <person name="Nelson J."/>
            <person name="Hou S."/>
            <person name="Wollam A."/>
            <person name="Pepin K.H."/>
            <person name="Johnson M."/>
            <person name="Bhonagiri V."/>
            <person name="Nash W.E."/>
            <person name="Warren W."/>
            <person name="Chinwalla A."/>
            <person name="Mardis E.R."/>
            <person name="Wilson R.K."/>
        </authorList>
    </citation>
    <scope>NUCLEOTIDE SEQUENCE [LARGE SCALE GENOMIC DNA]</scope>
    <source>
        <strain evidence="2">ATCC 35185 / DSM 20758 / VPI D19B-28</strain>
    </source>
</reference>
<protein>
    <submittedName>
        <fullName evidence="1">Uncharacterized protein</fullName>
    </submittedName>
</protein>
<accession>C9LWP0</accession>
<sequence>MLPDQQAIDGVGFPGLLDRYDDHRSSAYRSALCRRFWLPVFKA</sequence>
<dbReference type="Proteomes" id="UP000003505">
    <property type="component" value="Unassembled WGS sequence"/>
</dbReference>
<evidence type="ECO:0000313" key="2">
    <source>
        <dbReference type="Proteomes" id="UP000003505"/>
    </source>
</evidence>